<dbReference type="InterPro" id="IPR023827">
    <property type="entry name" value="Peptidase_S8_Asp-AS"/>
</dbReference>
<protein>
    <recommendedName>
        <fullName evidence="16">Minor extracellular protease vpr</fullName>
    </recommendedName>
</protein>
<dbReference type="Gene3D" id="3.50.30.30">
    <property type="match status" value="1"/>
</dbReference>
<dbReference type="Proteomes" id="UP000253551">
    <property type="component" value="Unassembled WGS sequence"/>
</dbReference>
<keyword evidence="7 9" id="KW-0720">Serine protease</keyword>
<dbReference type="GO" id="GO:0004252">
    <property type="term" value="F:serine-type endopeptidase activity"/>
    <property type="evidence" value="ECO:0007669"/>
    <property type="project" value="UniProtKB-UniRule"/>
</dbReference>
<dbReference type="CDD" id="cd07489">
    <property type="entry name" value="Peptidases_S8_5"/>
    <property type="match status" value="1"/>
</dbReference>
<evidence type="ECO:0000256" key="8">
    <source>
        <dbReference type="PIRSR" id="PIRSR615500-1"/>
    </source>
</evidence>
<dbReference type="Pfam" id="PF00082">
    <property type="entry name" value="Peptidase_S8"/>
    <property type="match status" value="1"/>
</dbReference>
<accession>A0A367JY02</accession>
<evidence type="ECO:0000256" key="10">
    <source>
        <dbReference type="RuleBase" id="RU003355"/>
    </source>
</evidence>
<evidence type="ECO:0000256" key="9">
    <source>
        <dbReference type="PROSITE-ProRule" id="PRU01240"/>
    </source>
</evidence>
<dbReference type="PROSITE" id="PS51892">
    <property type="entry name" value="SUBTILASE"/>
    <property type="match status" value="1"/>
</dbReference>
<dbReference type="STRING" id="4846.A0A367JY02"/>
<evidence type="ECO:0000256" key="3">
    <source>
        <dbReference type="ARBA" id="ARBA00022525"/>
    </source>
</evidence>
<dbReference type="InterPro" id="IPR046450">
    <property type="entry name" value="PA_dom_sf"/>
</dbReference>
<dbReference type="Gene3D" id="3.30.70.80">
    <property type="entry name" value="Peptidase S8 propeptide/proteinase inhibitor I9"/>
    <property type="match status" value="1"/>
</dbReference>
<feature type="active site" description="Charge relay system" evidence="8 9">
    <location>
        <position position="223"/>
    </location>
</feature>
<evidence type="ECO:0000256" key="6">
    <source>
        <dbReference type="ARBA" id="ARBA00022801"/>
    </source>
</evidence>
<dbReference type="InterPro" id="IPR010435">
    <property type="entry name" value="C5a/SBT2-like_Fn3"/>
</dbReference>
<dbReference type="GO" id="GO:0005615">
    <property type="term" value="C:extracellular space"/>
    <property type="evidence" value="ECO:0007669"/>
    <property type="project" value="TreeGrafter"/>
</dbReference>
<name>A0A367JY02_RHIST</name>
<feature type="active site" description="Charge relay system" evidence="8 9">
    <location>
        <position position="537"/>
    </location>
</feature>
<dbReference type="InterPro" id="IPR015500">
    <property type="entry name" value="Peptidase_S8_subtilisin-rel"/>
</dbReference>
<dbReference type="Gene3D" id="3.40.50.200">
    <property type="entry name" value="Peptidase S8/S53 domain"/>
    <property type="match status" value="1"/>
</dbReference>
<dbReference type="InterPro" id="IPR037045">
    <property type="entry name" value="S8pro/Inhibitor_I9_sf"/>
</dbReference>
<dbReference type="EMBL" id="PJQM01002512">
    <property type="protein sequence ID" value="RCH94798.1"/>
    <property type="molecule type" value="Genomic_DNA"/>
</dbReference>
<evidence type="ECO:0000259" key="13">
    <source>
        <dbReference type="Pfam" id="PF06280"/>
    </source>
</evidence>
<evidence type="ECO:0008006" key="16">
    <source>
        <dbReference type="Google" id="ProtNLM"/>
    </source>
</evidence>
<keyword evidence="15" id="KW-1185">Reference proteome</keyword>
<sequence length="869" mass="92075">MKNSITLLPLYVAGVCMAVLVMTAEAVHIRHPKFKQANSDIIPGRYIVRFNKQASDSAGSLFAQSMQEVKGAHFKIHQHYKHDFFNGISVTLDTDDAKIKKNALESLLDRSDVSYISPVRKVPRPEVVLGKKGKNTKSILPHGMTQVDAVHNKLKNKGKGVLVGVLDTGIDYKHPALGGGFGKGYKVVAGYDLVGDKYTGSNTPSPDSDPLDDCGADSGASGHGTHVSGIIAGYDAATNFTGVAPEANLAMYRVFGCTGNTGDDIIIQGLLKAYDAGVDVINLSLGSTNPWVDSASDSELSVVNQIVAKGVHVVISAGNSGAQGAYTIGSPSTARGAFSVASIQNAYTNTTTLIASGLEERIPYVVSSGYSSSAKLVSGDLAVAAKTADPTADACNASDVSTDVKGKVALIKRGSCAFTDKVQNAASAGATAVIFYDNVDESLSGAAATGSSLASVMVNLADGEALLAAVKKATVSINFDAGKSVVPVTDAGSVSDFSSTGPSAELILKPNIAGPGGRIYSTLPRYLGSWGIMDGTSMASPYVAGSMALYVKAHGKKQSVQFVHEQFQNYASPRPVFKSNSTDSPVRAGAGLVQVYDAITQGTHITPGQISFNDTATTQYRKQTFTVTNHGSKTVKYEFGNLASTGVAPYDLDVGYTPLEPAVNVNAQASLRFSRKTLTLAPGKSQKITVTVTPPKTNPKEHIYYGGYITISSKQSRSLKIPYVGVQGKQVELPIFDEGYPYIGSSTQSYGVNDTYTFDRNKISTAPYTIYRLLTPTSQLKTELFDSNNKNLGLYQTGTNYLSRNFNADSSYESGFVWDGTYFPSNLTVAIPAPSGTYRFKISALKLFGNPKNAKHWETYTSGPIVLKN</sequence>
<dbReference type="InterPro" id="IPR022398">
    <property type="entry name" value="Peptidase_S8_His-AS"/>
</dbReference>
<reference evidence="14 15" key="1">
    <citation type="journal article" date="2018" name="G3 (Bethesda)">
        <title>Phylogenetic and Phylogenomic Definition of Rhizopus Species.</title>
        <authorList>
            <person name="Gryganskyi A.P."/>
            <person name="Golan J."/>
            <person name="Dolatabadi S."/>
            <person name="Mondo S."/>
            <person name="Robb S."/>
            <person name="Idnurm A."/>
            <person name="Muszewska A."/>
            <person name="Steczkiewicz K."/>
            <person name="Masonjones S."/>
            <person name="Liao H.L."/>
            <person name="Gajdeczka M.T."/>
            <person name="Anike F."/>
            <person name="Vuek A."/>
            <person name="Anishchenko I.M."/>
            <person name="Voigt K."/>
            <person name="de Hoog G.S."/>
            <person name="Smith M.E."/>
            <person name="Heitman J."/>
            <person name="Vilgalys R."/>
            <person name="Stajich J.E."/>
        </authorList>
    </citation>
    <scope>NUCLEOTIDE SEQUENCE [LARGE SCALE GENOMIC DNA]</scope>
    <source>
        <strain evidence="14 15">LSU 92-RS-03</strain>
    </source>
</reference>
<dbReference type="InterPro" id="IPR036852">
    <property type="entry name" value="Peptidase_S8/S53_dom_sf"/>
</dbReference>
<dbReference type="Pfam" id="PF06280">
    <property type="entry name" value="fn3_5"/>
    <property type="match status" value="1"/>
</dbReference>
<evidence type="ECO:0000313" key="15">
    <source>
        <dbReference type="Proteomes" id="UP000253551"/>
    </source>
</evidence>
<dbReference type="InterPro" id="IPR000209">
    <property type="entry name" value="Peptidase_S8/S53_dom"/>
</dbReference>
<dbReference type="InterPro" id="IPR050131">
    <property type="entry name" value="Peptidase_S8_subtilisin-like"/>
</dbReference>
<dbReference type="InterPro" id="IPR023828">
    <property type="entry name" value="Peptidase_S8_Ser-AS"/>
</dbReference>
<dbReference type="PANTHER" id="PTHR43806:SF66">
    <property type="entry name" value="SERIN ENDOPEPTIDASE"/>
    <property type="match status" value="1"/>
</dbReference>
<evidence type="ECO:0000256" key="4">
    <source>
        <dbReference type="ARBA" id="ARBA00022670"/>
    </source>
</evidence>
<organism evidence="14 15">
    <name type="scientific">Rhizopus stolonifer</name>
    <name type="common">Rhizopus nigricans</name>
    <dbReference type="NCBI Taxonomy" id="4846"/>
    <lineage>
        <taxon>Eukaryota</taxon>
        <taxon>Fungi</taxon>
        <taxon>Fungi incertae sedis</taxon>
        <taxon>Mucoromycota</taxon>
        <taxon>Mucoromycotina</taxon>
        <taxon>Mucoromycetes</taxon>
        <taxon>Mucorales</taxon>
        <taxon>Mucorineae</taxon>
        <taxon>Rhizopodaceae</taxon>
        <taxon>Rhizopus</taxon>
    </lineage>
</organism>
<dbReference type="PANTHER" id="PTHR43806">
    <property type="entry name" value="PEPTIDASE S8"/>
    <property type="match status" value="1"/>
</dbReference>
<evidence type="ECO:0000259" key="12">
    <source>
        <dbReference type="Pfam" id="PF02225"/>
    </source>
</evidence>
<keyword evidence="4 9" id="KW-0645">Protease</keyword>
<gene>
    <name evidence="14" type="ORF">CU098_007298</name>
</gene>
<dbReference type="PROSITE" id="PS00137">
    <property type="entry name" value="SUBTILASE_HIS"/>
    <property type="match status" value="1"/>
</dbReference>
<evidence type="ECO:0000256" key="5">
    <source>
        <dbReference type="ARBA" id="ARBA00022729"/>
    </source>
</evidence>
<keyword evidence="6 9" id="KW-0378">Hydrolase</keyword>
<keyword evidence="3" id="KW-0964">Secreted</keyword>
<proteinExistence type="inferred from homology"/>
<dbReference type="PRINTS" id="PR00723">
    <property type="entry name" value="SUBTILISIN"/>
</dbReference>
<keyword evidence="2" id="KW-0134">Cell wall</keyword>
<dbReference type="PROSITE" id="PS00136">
    <property type="entry name" value="SUBTILASE_ASP"/>
    <property type="match status" value="1"/>
</dbReference>
<evidence type="ECO:0000259" key="11">
    <source>
        <dbReference type="Pfam" id="PF00082"/>
    </source>
</evidence>
<dbReference type="InterPro" id="IPR034187">
    <property type="entry name" value="Peptidases_S8_5"/>
</dbReference>
<dbReference type="Gene3D" id="2.60.40.10">
    <property type="entry name" value="Immunoglobulins"/>
    <property type="match status" value="1"/>
</dbReference>
<dbReference type="AlphaFoldDB" id="A0A367JY02"/>
<dbReference type="SUPFAM" id="SSF52025">
    <property type="entry name" value="PA domain"/>
    <property type="match status" value="1"/>
</dbReference>
<dbReference type="Pfam" id="PF02225">
    <property type="entry name" value="PA"/>
    <property type="match status" value="1"/>
</dbReference>
<comment type="caution">
    <text evidence="14">The sequence shown here is derived from an EMBL/GenBank/DDBJ whole genome shotgun (WGS) entry which is preliminary data.</text>
</comment>
<evidence type="ECO:0000313" key="14">
    <source>
        <dbReference type="EMBL" id="RCH94798.1"/>
    </source>
</evidence>
<dbReference type="SUPFAM" id="SSF52743">
    <property type="entry name" value="Subtilisin-like"/>
    <property type="match status" value="1"/>
</dbReference>
<keyword evidence="5" id="KW-0732">Signal</keyword>
<dbReference type="OrthoDB" id="206201at2759"/>
<feature type="domain" description="C5a peptidase/Subtilisin-like protease SBT2-like Fn3-like" evidence="13">
    <location>
        <begin position="610"/>
        <end position="724"/>
    </location>
</feature>
<feature type="active site" description="Charge relay system" evidence="8 9">
    <location>
        <position position="167"/>
    </location>
</feature>
<feature type="domain" description="Peptidase S8/S53" evidence="11">
    <location>
        <begin position="158"/>
        <end position="558"/>
    </location>
</feature>
<evidence type="ECO:0000256" key="2">
    <source>
        <dbReference type="ARBA" id="ARBA00022512"/>
    </source>
</evidence>
<dbReference type="InterPro" id="IPR013783">
    <property type="entry name" value="Ig-like_fold"/>
</dbReference>
<dbReference type="InterPro" id="IPR003137">
    <property type="entry name" value="PA_domain"/>
</dbReference>
<dbReference type="PROSITE" id="PS00138">
    <property type="entry name" value="SUBTILASE_SER"/>
    <property type="match status" value="1"/>
</dbReference>
<evidence type="ECO:0000256" key="7">
    <source>
        <dbReference type="ARBA" id="ARBA00022825"/>
    </source>
</evidence>
<feature type="domain" description="PA" evidence="12">
    <location>
        <begin position="378"/>
        <end position="466"/>
    </location>
</feature>
<dbReference type="GO" id="GO:0016020">
    <property type="term" value="C:membrane"/>
    <property type="evidence" value="ECO:0007669"/>
    <property type="project" value="InterPro"/>
</dbReference>
<dbReference type="CDD" id="cd02133">
    <property type="entry name" value="PA_C5a_like"/>
    <property type="match status" value="1"/>
</dbReference>
<dbReference type="GO" id="GO:0006508">
    <property type="term" value="P:proteolysis"/>
    <property type="evidence" value="ECO:0007669"/>
    <property type="project" value="UniProtKB-KW"/>
</dbReference>
<comment type="similarity">
    <text evidence="1 9 10">Belongs to the peptidase S8 family.</text>
</comment>
<evidence type="ECO:0000256" key="1">
    <source>
        <dbReference type="ARBA" id="ARBA00011073"/>
    </source>
</evidence>